<evidence type="ECO:0008006" key="2">
    <source>
        <dbReference type="Google" id="ProtNLM"/>
    </source>
</evidence>
<dbReference type="EMBL" id="LAZR01006046">
    <property type="protein sequence ID" value="KKM95155.1"/>
    <property type="molecule type" value="Genomic_DNA"/>
</dbReference>
<gene>
    <name evidence="1" type="ORF">LCGC14_1190960</name>
</gene>
<name>A0A0F9P217_9ZZZZ</name>
<sequence>MLSKKYENSLDVVITEMKELKKKITKEFILNYVVSQVFAGTRLGAKLSKITRKQVVLYCEKNKIK</sequence>
<proteinExistence type="predicted"/>
<comment type="caution">
    <text evidence="1">The sequence shown here is derived from an EMBL/GenBank/DDBJ whole genome shotgun (WGS) entry which is preliminary data.</text>
</comment>
<dbReference type="AlphaFoldDB" id="A0A0F9P217"/>
<protein>
    <recommendedName>
        <fullName evidence="2">Asn/Gln amidotransferase domain-containing protein</fullName>
    </recommendedName>
</protein>
<accession>A0A0F9P217</accession>
<reference evidence="1" key="1">
    <citation type="journal article" date="2015" name="Nature">
        <title>Complex archaea that bridge the gap between prokaryotes and eukaryotes.</title>
        <authorList>
            <person name="Spang A."/>
            <person name="Saw J.H."/>
            <person name="Jorgensen S.L."/>
            <person name="Zaremba-Niedzwiedzka K."/>
            <person name="Martijn J."/>
            <person name="Lind A.E."/>
            <person name="van Eijk R."/>
            <person name="Schleper C."/>
            <person name="Guy L."/>
            <person name="Ettema T.J."/>
        </authorList>
    </citation>
    <scope>NUCLEOTIDE SEQUENCE</scope>
</reference>
<organism evidence="1">
    <name type="scientific">marine sediment metagenome</name>
    <dbReference type="NCBI Taxonomy" id="412755"/>
    <lineage>
        <taxon>unclassified sequences</taxon>
        <taxon>metagenomes</taxon>
        <taxon>ecological metagenomes</taxon>
    </lineage>
</organism>
<evidence type="ECO:0000313" key="1">
    <source>
        <dbReference type="EMBL" id="KKM95155.1"/>
    </source>
</evidence>